<reference evidence="1 2" key="1">
    <citation type="submission" date="2020-09" db="EMBL/GenBank/DDBJ databases">
        <authorList>
            <person name="Jameson E."/>
        </authorList>
    </citation>
    <scope>NUCLEOTIDE SEQUENCE [LARGE SCALE GENOMIC DNA]</scope>
</reference>
<name>A0A7R8MJS4_9CAUD</name>
<accession>A0A7R8MJS4</accession>
<protein>
    <submittedName>
        <fullName evidence="1">Uncharacterized protein</fullName>
    </submittedName>
</protein>
<dbReference type="EMBL" id="LR881104">
    <property type="protein sequence ID" value="CAD5236237.1"/>
    <property type="molecule type" value="Genomic_DNA"/>
</dbReference>
<evidence type="ECO:0000313" key="1">
    <source>
        <dbReference type="EMBL" id="CAD5236237.1"/>
    </source>
</evidence>
<keyword evidence="2" id="KW-1185">Reference proteome</keyword>
<proteinExistence type="predicted"/>
<dbReference type="Proteomes" id="UP000596247">
    <property type="component" value="Chromosome"/>
</dbReference>
<organism evidence="1 2">
    <name type="scientific">Klebsiella phage vB_KvM-Eowyn</name>
    <dbReference type="NCBI Taxonomy" id="2762819"/>
    <lineage>
        <taxon>Viruses</taxon>
        <taxon>Duplodnaviria</taxon>
        <taxon>Heunggongvirae</taxon>
        <taxon>Uroviricota</taxon>
        <taxon>Caudoviricetes</taxon>
        <taxon>Chimalliviridae</taxon>
        <taxon>Eowynvirus</taxon>
        <taxon>Eowynvirus eowyn</taxon>
    </lineage>
</organism>
<evidence type="ECO:0000313" key="2">
    <source>
        <dbReference type="Proteomes" id="UP000596247"/>
    </source>
</evidence>
<gene>
    <name evidence="1" type="ORF">LLCLJKAH_00248</name>
</gene>
<sequence>MEMYTRKEDYWAMLASTVTDPVLSPVYKAISSSVAYFSNVCVRINATEYDLSTHTEFSVEYAFGDLTLEPPTRHPYASIRLVTEPTDEVIENSTEAEVADAWRLVTASNSHLSFGYSPLFIFYRHMVKNGLPQPRAKVHENSTGLTLEWMLSSGARVVMDYNNLSMEAWWAECNGEVNSLQN</sequence>